<gene>
    <name evidence="3" type="ORF">ACFFJG_18170</name>
</gene>
<dbReference type="EMBL" id="JBHLXH010000002">
    <property type="protein sequence ID" value="MFC0224418.1"/>
    <property type="molecule type" value="Genomic_DNA"/>
</dbReference>
<feature type="region of interest" description="Disordered" evidence="1">
    <location>
        <begin position="36"/>
        <end position="60"/>
    </location>
</feature>
<reference evidence="3 4" key="1">
    <citation type="submission" date="2024-09" db="EMBL/GenBank/DDBJ databases">
        <authorList>
            <person name="Sun Q."/>
            <person name="Mori K."/>
        </authorList>
    </citation>
    <scope>NUCLEOTIDE SEQUENCE [LARGE SCALE GENOMIC DNA]</scope>
    <source>
        <strain evidence="3 4">CCM 8654</strain>
    </source>
</reference>
<sequence length="237" mass="25426">MSATVLSVNAGALATVAGLRRPSGIRKHPVDRITVRDPGPKRGGLGSGVVGDEIGSRKHHGGDTQAVYAFAREELDRWEREIGRELADGMFGENLTTSGLDVDAAEIGEQWRVGAVLLEVCGPRVPCRTFAAHMAEPRWVRRFAEHGRTGAYLAVREAGVVERDDPIEVVHRPGHGLTVPMFFRACMGDRDLAQVLLEAQVLPQVEHDWLASGCEPAPGRGRGRAAGGQDRAATAAS</sequence>
<keyword evidence="4" id="KW-1185">Reference proteome</keyword>
<proteinExistence type="predicted"/>
<name>A0ABV6E606_9ACTN</name>
<dbReference type="Proteomes" id="UP001589698">
    <property type="component" value="Unassembled WGS sequence"/>
</dbReference>
<dbReference type="Pfam" id="PF03473">
    <property type="entry name" value="MOSC"/>
    <property type="match status" value="1"/>
</dbReference>
<protein>
    <submittedName>
        <fullName evidence="3">MOSC domain-containing protein</fullName>
    </submittedName>
</protein>
<evidence type="ECO:0000259" key="2">
    <source>
        <dbReference type="PROSITE" id="PS51340"/>
    </source>
</evidence>
<comment type="caution">
    <text evidence="3">The sequence shown here is derived from an EMBL/GenBank/DDBJ whole genome shotgun (WGS) entry which is preliminary data.</text>
</comment>
<dbReference type="InterPro" id="IPR011037">
    <property type="entry name" value="Pyrv_Knase-like_insert_dom_sf"/>
</dbReference>
<dbReference type="RefSeq" id="WP_378520187.1">
    <property type="nucleotide sequence ID" value="NZ_CBCSDI010000014.1"/>
</dbReference>
<dbReference type="PANTHER" id="PTHR30212:SF2">
    <property type="entry name" value="PROTEIN YIIM"/>
    <property type="match status" value="1"/>
</dbReference>
<accession>A0ABV6E606</accession>
<evidence type="ECO:0000313" key="3">
    <source>
        <dbReference type="EMBL" id="MFC0224418.1"/>
    </source>
</evidence>
<feature type="domain" description="MOSC" evidence="2">
    <location>
        <begin position="33"/>
        <end position="170"/>
    </location>
</feature>
<dbReference type="SUPFAM" id="SSF50800">
    <property type="entry name" value="PK beta-barrel domain-like"/>
    <property type="match status" value="1"/>
</dbReference>
<feature type="region of interest" description="Disordered" evidence="1">
    <location>
        <begin position="215"/>
        <end position="237"/>
    </location>
</feature>
<evidence type="ECO:0000313" key="4">
    <source>
        <dbReference type="Proteomes" id="UP001589698"/>
    </source>
</evidence>
<dbReference type="Gene3D" id="2.40.33.20">
    <property type="entry name" value="PK beta-barrel domain-like"/>
    <property type="match status" value="1"/>
</dbReference>
<dbReference type="InterPro" id="IPR005302">
    <property type="entry name" value="MoCF_Sase_C"/>
</dbReference>
<feature type="compositionally biased region" description="Low complexity" evidence="1">
    <location>
        <begin position="227"/>
        <end position="237"/>
    </location>
</feature>
<evidence type="ECO:0000256" key="1">
    <source>
        <dbReference type="SAM" id="MobiDB-lite"/>
    </source>
</evidence>
<dbReference type="InterPro" id="IPR052353">
    <property type="entry name" value="Benzoxazolinone_Detox_Enz"/>
</dbReference>
<dbReference type="PROSITE" id="PS51340">
    <property type="entry name" value="MOSC"/>
    <property type="match status" value="1"/>
</dbReference>
<organism evidence="3 4">
    <name type="scientific">Nocardioides zeicaulis</name>
    <dbReference type="NCBI Taxonomy" id="1776857"/>
    <lineage>
        <taxon>Bacteria</taxon>
        <taxon>Bacillati</taxon>
        <taxon>Actinomycetota</taxon>
        <taxon>Actinomycetes</taxon>
        <taxon>Propionibacteriales</taxon>
        <taxon>Nocardioidaceae</taxon>
        <taxon>Nocardioides</taxon>
    </lineage>
</organism>
<dbReference type="PANTHER" id="PTHR30212">
    <property type="entry name" value="PROTEIN YIIM"/>
    <property type="match status" value="1"/>
</dbReference>